<dbReference type="PANTHER" id="PTHR43020">
    <property type="entry name" value="CDK5 REGULATORY SUBUNIT-ASSOCIATED PROTEIN 1"/>
    <property type="match status" value="1"/>
</dbReference>
<dbReference type="InterPro" id="IPR007197">
    <property type="entry name" value="rSAM"/>
</dbReference>
<evidence type="ECO:0000256" key="8">
    <source>
        <dbReference type="ARBA" id="ARBA00023014"/>
    </source>
</evidence>
<dbReference type="SFLD" id="SFLDG01061">
    <property type="entry name" value="methylthiotransferase"/>
    <property type="match status" value="1"/>
</dbReference>
<dbReference type="PROSITE" id="PS50926">
    <property type="entry name" value="TRAM"/>
    <property type="match status" value="1"/>
</dbReference>
<evidence type="ECO:0000256" key="2">
    <source>
        <dbReference type="ARBA" id="ARBA00022485"/>
    </source>
</evidence>
<dbReference type="InterPro" id="IPR058240">
    <property type="entry name" value="rSAM_sf"/>
</dbReference>
<keyword evidence="3 13" id="KW-0963">Cytoplasm</keyword>
<evidence type="ECO:0000256" key="4">
    <source>
        <dbReference type="ARBA" id="ARBA00022679"/>
    </source>
</evidence>
<dbReference type="NCBIfam" id="TIGR00089">
    <property type="entry name" value="MiaB/RimO family radical SAM methylthiotransferase"/>
    <property type="match status" value="1"/>
</dbReference>
<keyword evidence="5 13" id="KW-0949">S-adenosyl-L-methionine</keyword>
<name>A0A517RGC0_9PLAN</name>
<organism evidence="17 18">
    <name type="scientific">Gimesia alba</name>
    <dbReference type="NCBI Taxonomy" id="2527973"/>
    <lineage>
        <taxon>Bacteria</taxon>
        <taxon>Pseudomonadati</taxon>
        <taxon>Planctomycetota</taxon>
        <taxon>Planctomycetia</taxon>
        <taxon>Planctomycetales</taxon>
        <taxon>Planctomycetaceae</taxon>
        <taxon>Gimesia</taxon>
    </lineage>
</organism>
<feature type="binding site" evidence="13">
    <location>
        <position position="77"/>
    </location>
    <ligand>
        <name>[4Fe-4S] cluster</name>
        <dbReference type="ChEBI" id="CHEBI:49883"/>
        <label>1</label>
    </ligand>
</feature>
<dbReference type="InterPro" id="IPR002792">
    <property type="entry name" value="TRAM_dom"/>
</dbReference>
<keyword evidence="18" id="KW-1185">Reference proteome</keyword>
<dbReference type="EMBL" id="CP036269">
    <property type="protein sequence ID" value="QDT42927.1"/>
    <property type="molecule type" value="Genomic_DNA"/>
</dbReference>
<dbReference type="SMART" id="SM00729">
    <property type="entry name" value="Elp3"/>
    <property type="match status" value="1"/>
</dbReference>
<comment type="subunit">
    <text evidence="13">Monomer.</text>
</comment>
<comment type="catalytic activity">
    <reaction evidence="13">
        <text>N(6)-dimethylallyladenosine(37) in tRNA + (sulfur carrier)-SH + AH2 + 2 S-adenosyl-L-methionine = 2-methylsulfanyl-N(6)-dimethylallyladenosine(37) in tRNA + (sulfur carrier)-H + 5'-deoxyadenosine + L-methionine + A + S-adenosyl-L-homocysteine + 2 H(+)</text>
        <dbReference type="Rhea" id="RHEA:37067"/>
        <dbReference type="Rhea" id="RHEA-COMP:10375"/>
        <dbReference type="Rhea" id="RHEA-COMP:10376"/>
        <dbReference type="Rhea" id="RHEA-COMP:14737"/>
        <dbReference type="Rhea" id="RHEA-COMP:14739"/>
        <dbReference type="ChEBI" id="CHEBI:13193"/>
        <dbReference type="ChEBI" id="CHEBI:15378"/>
        <dbReference type="ChEBI" id="CHEBI:17319"/>
        <dbReference type="ChEBI" id="CHEBI:17499"/>
        <dbReference type="ChEBI" id="CHEBI:29917"/>
        <dbReference type="ChEBI" id="CHEBI:57844"/>
        <dbReference type="ChEBI" id="CHEBI:57856"/>
        <dbReference type="ChEBI" id="CHEBI:59789"/>
        <dbReference type="ChEBI" id="CHEBI:64428"/>
        <dbReference type="ChEBI" id="CHEBI:74415"/>
        <dbReference type="ChEBI" id="CHEBI:74417"/>
        <dbReference type="EC" id="2.8.4.3"/>
    </reaction>
</comment>
<evidence type="ECO:0000256" key="12">
    <source>
        <dbReference type="ARBA" id="ARBA00081141"/>
    </source>
</evidence>
<dbReference type="FunFam" id="3.40.50.12160:FF:000003">
    <property type="entry name" value="CDK5 regulatory subunit-associated protein 1"/>
    <property type="match status" value="1"/>
</dbReference>
<dbReference type="SFLD" id="SFLDF00273">
    <property type="entry name" value="(dimethylallyl)adenosine_tRNA"/>
    <property type="match status" value="1"/>
</dbReference>
<evidence type="ECO:0000256" key="6">
    <source>
        <dbReference type="ARBA" id="ARBA00022723"/>
    </source>
</evidence>
<feature type="domain" description="Radical SAM core" evidence="16">
    <location>
        <begin position="189"/>
        <end position="421"/>
    </location>
</feature>
<feature type="binding site" evidence="13">
    <location>
        <position position="210"/>
    </location>
    <ligand>
        <name>[4Fe-4S] cluster</name>
        <dbReference type="ChEBI" id="CHEBI:49883"/>
        <label>2</label>
        <note>4Fe-4S-S-AdoMet</note>
    </ligand>
</feature>
<keyword evidence="7 13" id="KW-0408">Iron</keyword>
<feature type="binding site" evidence="13">
    <location>
        <position position="111"/>
    </location>
    <ligand>
        <name>[4Fe-4S] cluster</name>
        <dbReference type="ChEBI" id="CHEBI:49883"/>
        <label>1</label>
    </ligand>
</feature>
<dbReference type="NCBIfam" id="TIGR01574">
    <property type="entry name" value="miaB-methiolase"/>
    <property type="match status" value="1"/>
</dbReference>
<dbReference type="PANTHER" id="PTHR43020:SF2">
    <property type="entry name" value="MITOCHONDRIAL TRNA METHYLTHIOTRANSFERASE CDK5RAP1"/>
    <property type="match status" value="1"/>
</dbReference>
<feature type="binding site" evidence="13">
    <location>
        <position position="203"/>
    </location>
    <ligand>
        <name>[4Fe-4S] cluster</name>
        <dbReference type="ChEBI" id="CHEBI:49883"/>
        <label>2</label>
        <note>4Fe-4S-S-AdoMet</note>
    </ligand>
</feature>
<feature type="binding site" evidence="13">
    <location>
        <position position="207"/>
    </location>
    <ligand>
        <name>[4Fe-4S] cluster</name>
        <dbReference type="ChEBI" id="CHEBI:49883"/>
        <label>2</label>
        <note>4Fe-4S-S-AdoMet</note>
    </ligand>
</feature>
<dbReference type="InterPro" id="IPR006463">
    <property type="entry name" value="MiaB_methiolase"/>
</dbReference>
<dbReference type="InterPro" id="IPR013848">
    <property type="entry name" value="Methylthiotransferase_N"/>
</dbReference>
<sequence>MSQIDQTGNIDSEQIPVAETEGLPDVVTDHNHKLYIETVGCQMNMLDSELVVADLRKRGYELTQDVKEAETILFNTCSVREHAEHKIYSSLGRLRYGARKNPKKVIGVMGCMAQKDQKLIFQKAPQVDFVVGTGQLAQVSGLIDKARIHHSKSERSRELAVGLGRKDGKLAEITNSFQSYDPLRDPEMRPSPYQAFVRIMIGCDKFCSYCVVPSTRGPEQSRSPREILSEVKVLADQGVKEVTLLGQTVNSYKHTQDGKLFRLSDLLYLIHDVEGISRIKFVTSYPKDMTNDLLEAIRDLPKATRYLHVPLQHGCNDVLKIMKRGYTVEDYRDMMQRVNEILPGCSVSSDFIVGHPGETEESHQKSLESIREFRFKNSFIFKYSERPGTKAAERFQDDIPDEVKKRRNNEMLKLQNEVSEEDNAEFIGKEVEVLVEGPSKSALKASEDAGDTLAEQLMGRSNCDRIVVFDGNPRLAGTLAHVEIFDVTPTTLIGSIVTKEFQHNPGSSLPILQ</sequence>
<keyword evidence="6 13" id="KW-0479">Metal-binding</keyword>
<dbReference type="Proteomes" id="UP000317171">
    <property type="component" value="Chromosome"/>
</dbReference>
<keyword evidence="4 13" id="KW-0808">Transferase</keyword>
<dbReference type="OrthoDB" id="9805215at2"/>
<dbReference type="GO" id="GO:0046872">
    <property type="term" value="F:metal ion binding"/>
    <property type="evidence" value="ECO:0007669"/>
    <property type="project" value="UniProtKB-KW"/>
</dbReference>
<evidence type="ECO:0000256" key="10">
    <source>
        <dbReference type="ARBA" id="ARBA00068570"/>
    </source>
</evidence>
<dbReference type="InterPro" id="IPR023404">
    <property type="entry name" value="rSAM_horseshoe"/>
</dbReference>
<dbReference type="GO" id="GO:0035597">
    <property type="term" value="F:tRNA-2-methylthio-N(6)-dimethylallyladenosine(37) synthase activity"/>
    <property type="evidence" value="ECO:0007669"/>
    <property type="project" value="UniProtKB-EC"/>
</dbReference>
<dbReference type="Pfam" id="PF04055">
    <property type="entry name" value="Radical_SAM"/>
    <property type="match status" value="1"/>
</dbReference>
<evidence type="ECO:0000256" key="5">
    <source>
        <dbReference type="ARBA" id="ARBA00022691"/>
    </source>
</evidence>
<evidence type="ECO:0000259" key="16">
    <source>
        <dbReference type="PROSITE" id="PS51918"/>
    </source>
</evidence>
<comment type="function">
    <text evidence="1 13">Catalyzes the methylthiolation of N6-(dimethylallyl)adenosine (i(6)A), leading to the formation of 2-methylthio-N6-(dimethylallyl)adenosine (ms(2)i(6)A) at position 37 in tRNAs that read codons beginning with uridine.</text>
</comment>
<evidence type="ECO:0000259" key="14">
    <source>
        <dbReference type="PROSITE" id="PS50926"/>
    </source>
</evidence>
<comment type="similarity">
    <text evidence="13">Belongs to the methylthiotransferase family. MiaB subfamily.</text>
</comment>
<dbReference type="Gene3D" id="3.40.50.12160">
    <property type="entry name" value="Methylthiotransferase, N-terminal domain"/>
    <property type="match status" value="1"/>
</dbReference>
<dbReference type="GO" id="GO:0005829">
    <property type="term" value="C:cytosol"/>
    <property type="evidence" value="ECO:0007669"/>
    <property type="project" value="TreeGrafter"/>
</dbReference>
<protein>
    <recommendedName>
        <fullName evidence="10 13">tRNA-2-methylthio-N(6)-dimethylallyladenosine synthase</fullName>
        <ecNumber evidence="9 13">2.8.4.3</ecNumber>
    </recommendedName>
    <alternativeName>
        <fullName evidence="12 13">(Dimethylallyl)adenosine tRNA methylthiotransferase MiaB</fullName>
    </alternativeName>
    <alternativeName>
        <fullName evidence="11 13">tRNA-i(6)A37 methylthiotransferase</fullName>
    </alternativeName>
</protein>
<dbReference type="HAMAP" id="MF_01864">
    <property type="entry name" value="tRNA_metthiotr_MiaB"/>
    <property type="match status" value="1"/>
</dbReference>
<dbReference type="EC" id="2.8.4.3" evidence="9 13"/>
<dbReference type="SFLD" id="SFLDS00029">
    <property type="entry name" value="Radical_SAM"/>
    <property type="match status" value="1"/>
</dbReference>
<feature type="domain" description="TRAM" evidence="14">
    <location>
        <begin position="424"/>
        <end position="498"/>
    </location>
</feature>
<dbReference type="Pfam" id="PF00919">
    <property type="entry name" value="UPF0004"/>
    <property type="match status" value="1"/>
</dbReference>
<feature type="binding site" evidence="13">
    <location>
        <position position="41"/>
    </location>
    <ligand>
        <name>[4Fe-4S] cluster</name>
        <dbReference type="ChEBI" id="CHEBI:49883"/>
        <label>1</label>
    </ligand>
</feature>
<comment type="cofactor">
    <cofactor evidence="13">
        <name>[4Fe-4S] cluster</name>
        <dbReference type="ChEBI" id="CHEBI:49883"/>
    </cofactor>
    <text evidence="13">Binds 2 [4Fe-4S] clusters. One cluster is coordinated with 3 cysteines and an exchangeable S-adenosyl-L-methionine.</text>
</comment>
<dbReference type="SUPFAM" id="SSF102114">
    <property type="entry name" value="Radical SAM enzymes"/>
    <property type="match status" value="1"/>
</dbReference>
<dbReference type="AlphaFoldDB" id="A0A517RGC0"/>
<evidence type="ECO:0000256" key="9">
    <source>
        <dbReference type="ARBA" id="ARBA00033765"/>
    </source>
</evidence>
<dbReference type="PROSITE" id="PS01278">
    <property type="entry name" value="MTTASE_RADICAL"/>
    <property type="match status" value="1"/>
</dbReference>
<dbReference type="CDD" id="cd01335">
    <property type="entry name" value="Radical_SAM"/>
    <property type="match status" value="1"/>
</dbReference>
<dbReference type="RefSeq" id="WP_145216949.1">
    <property type="nucleotide sequence ID" value="NZ_CP036269.1"/>
</dbReference>
<comment type="subcellular location">
    <subcellularLocation>
        <location evidence="13">Cytoplasm</location>
    </subcellularLocation>
</comment>
<evidence type="ECO:0000313" key="18">
    <source>
        <dbReference type="Proteomes" id="UP000317171"/>
    </source>
</evidence>
<dbReference type="Gene3D" id="3.80.30.20">
    <property type="entry name" value="tm_1862 like domain"/>
    <property type="match status" value="1"/>
</dbReference>
<accession>A0A517RGC0</accession>
<dbReference type="FunFam" id="3.80.30.20:FF:000001">
    <property type="entry name" value="tRNA-2-methylthio-N(6)-dimethylallyladenosine synthase 2"/>
    <property type="match status" value="1"/>
</dbReference>
<reference evidence="17 18" key="1">
    <citation type="submission" date="2019-02" db="EMBL/GenBank/DDBJ databases">
        <title>Deep-cultivation of Planctomycetes and their phenomic and genomic characterization uncovers novel biology.</title>
        <authorList>
            <person name="Wiegand S."/>
            <person name="Jogler M."/>
            <person name="Boedeker C."/>
            <person name="Pinto D."/>
            <person name="Vollmers J."/>
            <person name="Rivas-Marin E."/>
            <person name="Kohn T."/>
            <person name="Peeters S.H."/>
            <person name="Heuer A."/>
            <person name="Rast P."/>
            <person name="Oberbeckmann S."/>
            <person name="Bunk B."/>
            <person name="Jeske O."/>
            <person name="Meyerdierks A."/>
            <person name="Storesund J.E."/>
            <person name="Kallscheuer N."/>
            <person name="Luecker S."/>
            <person name="Lage O.M."/>
            <person name="Pohl T."/>
            <person name="Merkel B.J."/>
            <person name="Hornburger P."/>
            <person name="Mueller R.-W."/>
            <person name="Bruemmer F."/>
            <person name="Labrenz M."/>
            <person name="Spormann A.M."/>
            <person name="Op den Camp H."/>
            <person name="Overmann J."/>
            <person name="Amann R."/>
            <person name="Jetten M.S.M."/>
            <person name="Mascher T."/>
            <person name="Medema M.H."/>
            <person name="Devos D.P."/>
            <person name="Kaster A.-K."/>
            <person name="Ovreas L."/>
            <person name="Rohde M."/>
            <person name="Galperin M.Y."/>
            <person name="Jogler C."/>
        </authorList>
    </citation>
    <scope>NUCLEOTIDE SEQUENCE [LARGE SCALE GENOMIC DNA]</scope>
    <source>
        <strain evidence="17 18">Pan241w</strain>
    </source>
</reference>
<keyword evidence="2 13" id="KW-0004">4Fe-4S</keyword>
<dbReference type="InterPro" id="IPR006638">
    <property type="entry name" value="Elp3/MiaA/NifB-like_rSAM"/>
</dbReference>
<evidence type="ECO:0000256" key="7">
    <source>
        <dbReference type="ARBA" id="ARBA00023004"/>
    </source>
</evidence>
<keyword evidence="13" id="KW-0819">tRNA processing</keyword>
<dbReference type="InterPro" id="IPR038135">
    <property type="entry name" value="Methylthiotransferase_N_sf"/>
</dbReference>
<dbReference type="SFLD" id="SFLDG01082">
    <property type="entry name" value="B12-binding_domain_containing"/>
    <property type="match status" value="1"/>
</dbReference>
<evidence type="ECO:0000256" key="1">
    <source>
        <dbReference type="ARBA" id="ARBA00003234"/>
    </source>
</evidence>
<dbReference type="PROSITE" id="PS51449">
    <property type="entry name" value="MTTASE_N"/>
    <property type="match status" value="1"/>
</dbReference>
<dbReference type="GO" id="GO:0051539">
    <property type="term" value="F:4 iron, 4 sulfur cluster binding"/>
    <property type="evidence" value="ECO:0007669"/>
    <property type="project" value="UniProtKB-UniRule"/>
</dbReference>
<evidence type="ECO:0000259" key="15">
    <source>
        <dbReference type="PROSITE" id="PS51449"/>
    </source>
</evidence>
<keyword evidence="8 13" id="KW-0411">Iron-sulfur</keyword>
<evidence type="ECO:0000256" key="3">
    <source>
        <dbReference type="ARBA" id="ARBA00022490"/>
    </source>
</evidence>
<evidence type="ECO:0000256" key="13">
    <source>
        <dbReference type="HAMAP-Rule" id="MF_01864"/>
    </source>
</evidence>
<dbReference type="InterPro" id="IPR005839">
    <property type="entry name" value="Methylthiotransferase"/>
</dbReference>
<dbReference type="Pfam" id="PF01938">
    <property type="entry name" value="TRAM"/>
    <property type="match status" value="1"/>
</dbReference>
<dbReference type="InterPro" id="IPR020612">
    <property type="entry name" value="Methylthiotransferase_CS"/>
</dbReference>
<evidence type="ECO:0000313" key="17">
    <source>
        <dbReference type="EMBL" id="QDT42927.1"/>
    </source>
</evidence>
<dbReference type="PROSITE" id="PS51918">
    <property type="entry name" value="RADICAL_SAM"/>
    <property type="match status" value="1"/>
</dbReference>
<dbReference type="KEGG" id="gaz:Pan241w_30220"/>
<gene>
    <name evidence="13 17" type="primary">miaB</name>
    <name evidence="17" type="ORF">Pan241w_30220</name>
</gene>
<evidence type="ECO:0000256" key="11">
    <source>
        <dbReference type="ARBA" id="ARBA00080698"/>
    </source>
</evidence>
<feature type="domain" description="MTTase N-terminal" evidence="15">
    <location>
        <begin position="32"/>
        <end position="148"/>
    </location>
</feature>
<proteinExistence type="inferred from homology"/>